<feature type="transmembrane region" description="Helical" evidence="1">
    <location>
        <begin position="64"/>
        <end position="85"/>
    </location>
</feature>
<evidence type="ECO:0000256" key="1">
    <source>
        <dbReference type="SAM" id="Phobius"/>
    </source>
</evidence>
<sequence length="157" mass="17026">MEMHFSNCAMWSSGISGTIAAVSGMLGKLSSDDNASVIQTIQAYCHEHQHAAYPWLDCAWAMRVVHVAFFAAMLLSNAVMLSFFVRGLHETDSLTATITSSAANFVLTALVGYLVFHEQLPLQWWVGASVILFGMGLLLHGAKDDITTDDSKAKKSA</sequence>
<dbReference type="VEuPathDB" id="FungiDB:H257_02421"/>
<keyword evidence="1" id="KW-0812">Transmembrane</keyword>
<evidence type="ECO:0000313" key="2">
    <source>
        <dbReference type="EMBL" id="KAF0753914.1"/>
    </source>
</evidence>
<feature type="transmembrane region" description="Helical" evidence="1">
    <location>
        <begin position="97"/>
        <end position="116"/>
    </location>
</feature>
<keyword evidence="1" id="KW-1133">Transmembrane helix</keyword>
<keyword evidence="1" id="KW-0472">Membrane</keyword>
<dbReference type="Gene3D" id="1.10.3730.20">
    <property type="match status" value="1"/>
</dbReference>
<dbReference type="PANTHER" id="PTHR31965">
    <property type="entry name" value="TRANSMEMBRANE PROTEIN 42"/>
    <property type="match status" value="1"/>
</dbReference>
<dbReference type="Proteomes" id="UP000469452">
    <property type="component" value="Unassembled WGS sequence"/>
</dbReference>
<dbReference type="AlphaFoldDB" id="A0A6A5AM88"/>
<organism evidence="2 3">
    <name type="scientific">Aphanomyces astaci</name>
    <name type="common">Crayfish plague agent</name>
    <dbReference type="NCBI Taxonomy" id="112090"/>
    <lineage>
        <taxon>Eukaryota</taxon>
        <taxon>Sar</taxon>
        <taxon>Stramenopiles</taxon>
        <taxon>Oomycota</taxon>
        <taxon>Saprolegniomycetes</taxon>
        <taxon>Saprolegniales</taxon>
        <taxon>Verrucalvaceae</taxon>
        <taxon>Aphanomyces</taxon>
    </lineage>
</organism>
<gene>
    <name evidence="2" type="ORF">AaE_005530</name>
</gene>
<feature type="transmembrane region" description="Helical" evidence="1">
    <location>
        <begin position="122"/>
        <end position="142"/>
    </location>
</feature>
<name>A0A6A5AM88_APHAT</name>
<protein>
    <recommendedName>
        <fullName evidence="4">EamA domain-containing protein</fullName>
    </recommendedName>
</protein>
<proteinExistence type="predicted"/>
<evidence type="ECO:0008006" key="4">
    <source>
        <dbReference type="Google" id="ProtNLM"/>
    </source>
</evidence>
<evidence type="ECO:0000313" key="3">
    <source>
        <dbReference type="Proteomes" id="UP000469452"/>
    </source>
</evidence>
<reference evidence="2 3" key="1">
    <citation type="submission" date="2019-06" db="EMBL/GenBank/DDBJ databases">
        <title>Genomics analysis of Aphanomyces spp. identifies a new class of oomycete effector associated with host adaptation.</title>
        <authorList>
            <person name="Gaulin E."/>
        </authorList>
    </citation>
    <scope>NUCLEOTIDE SEQUENCE [LARGE SCALE GENOMIC DNA]</scope>
    <source>
        <strain evidence="2 3">E</strain>
    </source>
</reference>
<dbReference type="PANTHER" id="PTHR31965:SF1">
    <property type="entry name" value="TRANSMEMBRANE PROTEIN 42"/>
    <property type="match status" value="1"/>
</dbReference>
<dbReference type="InterPro" id="IPR039632">
    <property type="entry name" value="TMEM42"/>
</dbReference>
<accession>A0A6A5AM88</accession>
<dbReference type="SUPFAM" id="SSF103481">
    <property type="entry name" value="Multidrug resistance efflux transporter EmrE"/>
    <property type="match status" value="1"/>
</dbReference>
<dbReference type="EMBL" id="VJMI01011040">
    <property type="protein sequence ID" value="KAF0753914.1"/>
    <property type="molecule type" value="Genomic_DNA"/>
</dbReference>
<dbReference type="InterPro" id="IPR037185">
    <property type="entry name" value="EmrE-like"/>
</dbReference>
<comment type="caution">
    <text evidence="2">The sequence shown here is derived from an EMBL/GenBank/DDBJ whole genome shotgun (WGS) entry which is preliminary data.</text>
</comment>